<reference evidence="1 2" key="1">
    <citation type="submission" date="2020-08" db="EMBL/GenBank/DDBJ databases">
        <title>Bridging the membrane lipid divide: bacteria of the FCB group superphylum have the potential to synthesize archaeal ether lipids.</title>
        <authorList>
            <person name="Villanueva L."/>
            <person name="Von Meijenfeldt F.A.B."/>
            <person name="Westbye A.B."/>
            <person name="Yadav S."/>
            <person name="Hopmans E.C."/>
            <person name="Dutilh B.E."/>
            <person name="Sinninghe Damste J.S."/>
        </authorList>
    </citation>
    <scope>NUCLEOTIDE SEQUENCE [LARGE SCALE GENOMIC DNA]</scope>
    <source>
        <strain evidence="1">NIOZ-UU27</strain>
    </source>
</reference>
<dbReference type="Proteomes" id="UP000650524">
    <property type="component" value="Unassembled WGS sequence"/>
</dbReference>
<proteinExistence type="predicted"/>
<accession>A0A8J6T8P9</accession>
<comment type="caution">
    <text evidence="1">The sequence shown here is derived from an EMBL/GenBank/DDBJ whole genome shotgun (WGS) entry which is preliminary data.</text>
</comment>
<organism evidence="1 2">
    <name type="scientific">Candidatus Desulfacyla euxinica</name>
    <dbReference type="NCBI Taxonomy" id="2841693"/>
    <lineage>
        <taxon>Bacteria</taxon>
        <taxon>Deltaproteobacteria</taxon>
        <taxon>Candidatus Desulfacyla</taxon>
    </lineage>
</organism>
<evidence type="ECO:0000313" key="2">
    <source>
        <dbReference type="Proteomes" id="UP000650524"/>
    </source>
</evidence>
<dbReference type="AlphaFoldDB" id="A0A8J6T8P9"/>
<sequence>MFYKNITLYGTTKGAKSQDKSVMEISRALIAIGWHGLLKNDIRPGN</sequence>
<gene>
    <name evidence="1" type="ORF">H8E19_14895</name>
</gene>
<evidence type="ECO:0000313" key="1">
    <source>
        <dbReference type="EMBL" id="MBC8178689.1"/>
    </source>
</evidence>
<protein>
    <submittedName>
        <fullName evidence="1">Uncharacterized protein</fullName>
    </submittedName>
</protein>
<name>A0A8J6T8P9_9DELT</name>
<dbReference type="EMBL" id="JACNJD010000303">
    <property type="protein sequence ID" value="MBC8178689.1"/>
    <property type="molecule type" value="Genomic_DNA"/>
</dbReference>